<dbReference type="InterPro" id="IPR001650">
    <property type="entry name" value="Helicase_C-like"/>
</dbReference>
<dbReference type="SUPFAM" id="SSF57903">
    <property type="entry name" value="FYVE/PHD zinc finger"/>
    <property type="match status" value="1"/>
</dbReference>
<dbReference type="InterPro" id="IPR011011">
    <property type="entry name" value="Znf_FYVE_PHD"/>
</dbReference>
<dbReference type="PANTHER" id="PTHR45865">
    <property type="entry name" value="E3 UBIQUITIN-PROTEIN LIGASE SHPRH FAMILY MEMBER"/>
    <property type="match status" value="1"/>
</dbReference>
<dbReference type="FunFam" id="3.40.50.10810:FF:000013">
    <property type="entry name" value="E3 ubiquitin-protein ligase SHPRH isoform X2"/>
    <property type="match status" value="1"/>
</dbReference>
<dbReference type="InterPro" id="IPR001965">
    <property type="entry name" value="Znf_PHD"/>
</dbReference>
<keyword evidence="5" id="KW-0862">Zinc</keyword>
<reference evidence="9" key="1">
    <citation type="submission" date="2025-08" db="UniProtKB">
        <authorList>
            <consortium name="Ensembl"/>
        </authorList>
    </citation>
    <scope>IDENTIFICATION</scope>
</reference>
<dbReference type="Gene3D" id="3.30.40.10">
    <property type="entry name" value="Zinc/RING finger domain, C3HC4 (zinc finger)"/>
    <property type="match status" value="1"/>
</dbReference>
<dbReference type="FunFam" id="3.40.50.300:FF:000786">
    <property type="entry name" value="E3 ubiquitin-protein ligase SHPRH isoform X1"/>
    <property type="match status" value="1"/>
</dbReference>
<dbReference type="InterPro" id="IPR019786">
    <property type="entry name" value="Zinc_finger_PHD-type_CS"/>
</dbReference>
<dbReference type="InterPro" id="IPR014001">
    <property type="entry name" value="Helicase_ATP-bd"/>
</dbReference>
<evidence type="ECO:0000256" key="2">
    <source>
        <dbReference type="ARBA" id="ARBA00022723"/>
    </source>
</evidence>
<dbReference type="Pfam" id="PF00538">
    <property type="entry name" value="Linker_histone"/>
    <property type="match status" value="1"/>
</dbReference>
<dbReference type="GO" id="GO:0000786">
    <property type="term" value="C:nucleosome"/>
    <property type="evidence" value="ECO:0007669"/>
    <property type="project" value="InterPro"/>
</dbReference>
<dbReference type="GO" id="GO:0000209">
    <property type="term" value="P:protein polyubiquitination"/>
    <property type="evidence" value="ECO:0007669"/>
    <property type="project" value="TreeGrafter"/>
</dbReference>
<dbReference type="GO" id="GO:0005524">
    <property type="term" value="F:ATP binding"/>
    <property type="evidence" value="ECO:0007669"/>
    <property type="project" value="InterPro"/>
</dbReference>
<feature type="region of interest" description="Disordered" evidence="6">
    <location>
        <begin position="74"/>
        <end position="163"/>
    </location>
</feature>
<dbReference type="AlphaFoldDB" id="A0A672NIS4"/>
<dbReference type="CDD" id="cd18070">
    <property type="entry name" value="DEXQc_SHPRH"/>
    <property type="match status" value="1"/>
</dbReference>
<sequence length="1138" mass="130557">KWKVMLLTAIKEMKVGKGASINAIFAYLRTMYKYDTLKNRNHIKKVLTKLIRENIVEQIKGRGLAGSFKLGKNYKEKKKKPAATPRRTSRRVSGQEKEASQTSYTTASDSEDSVDPPLLTEELRCEPDSLLDSKNPPQKTSVDIIDEDDKETADKPQQETTEDIHVETSVIPFNTPDYRFECICGELGLVDYKPRVQCLNCLLWQHAECVNYKEENLETTPFYCPHCLVAMTPVSTGATLIISPSSICHQWVDEINRHIHTSSLRVLVYQGVKRHGFIQPHILAEQDVVITTYDVLRTELNYVDIPHSNSKDGRRFRNQKRYMAIPSPLVAVEWWRVCLDEAQMVECTTAKAAEMALRLTSVNRWCVSGTPVQRGLEDLYGLVLFLGVDPYWVKYWWDQLLYRPYRHSNTAALYNVIGQLLWRSAKKDVIDQIQIPPQTEEIHWLNFSPVEGHFYHRQHEVCSQDALVKLRKISDWSLKLGSLDRRTVTTILYPLLRLRQACCHPQAVRGEFLPFQKSTMTMEELLKSLQKKCRVECEEAHRQLVCALNGLAGIHIIRGEFVDAAEMYREVLRSSEEHKARLKTDSLQRLHATHNLMELLNAKHPGIPPTLRDDSLKDEAEQLKQHYMAKVNSEVSEAHQNLQPVLQHIKELRRKVNLRSPWWLDVLQQAIQYSMDDDLVGRIQNELTCSYKQQANKLSLADKFRDARGLQFLLSTQIDDLMKSQKTVQDAVKKLEGPPSQQVIEEATLCHLRPVRLPLNNCVFCKSDELFTDYESKLFSHTVKGQTAIFEEMIEDEEGLVDDRLPTTSRGLWAASETERALKAILSFAKARRLESGLIEEGNSFMELFESWKKEYKLLHEYWMSLRDHVSAIDELGMATERLRVRLPDEPKPKVLHIIEPYEKNPVLHDMSPIRHYLMYVGNRRRAIKCAICRQTTSHSEISYVFTTQSAHQGQDIPVKGSHSTKVEAVVRVLKKIQMTDPGAKSLVFSTWQGVLDIIAKALFDNNMEFAQINGIHKFQENLSAFKYEESINILLLPLHTGSNGLNIIEATHVVLVEPILNPAHELQAIGRVHRIGQTKPTFVHRFLIKSTIEERMQAMLKTAEKSHSSTSMKHSEASVFTVADLAELFTEDSESLE</sequence>
<dbReference type="InterPro" id="IPR000330">
    <property type="entry name" value="SNF2_N"/>
</dbReference>
<evidence type="ECO:0000259" key="8">
    <source>
        <dbReference type="PROSITE" id="PS51504"/>
    </source>
</evidence>
<dbReference type="Gene3D" id="3.40.50.300">
    <property type="entry name" value="P-loop containing nucleotide triphosphate hydrolases"/>
    <property type="match status" value="1"/>
</dbReference>
<keyword evidence="3" id="KW-0863">Zinc-finger</keyword>
<dbReference type="Ensembl" id="ENSSGRT00000053715.1">
    <property type="protein sequence ID" value="ENSSGRP00000050276.1"/>
    <property type="gene ID" value="ENSSGRG00000026558.1"/>
</dbReference>
<organism evidence="9 10">
    <name type="scientific">Sinocyclocheilus grahami</name>
    <name type="common">Dianchi golden-line fish</name>
    <name type="synonym">Barbus grahami</name>
    <dbReference type="NCBI Taxonomy" id="75366"/>
    <lineage>
        <taxon>Eukaryota</taxon>
        <taxon>Metazoa</taxon>
        <taxon>Chordata</taxon>
        <taxon>Craniata</taxon>
        <taxon>Vertebrata</taxon>
        <taxon>Euteleostomi</taxon>
        <taxon>Actinopterygii</taxon>
        <taxon>Neopterygii</taxon>
        <taxon>Teleostei</taxon>
        <taxon>Ostariophysi</taxon>
        <taxon>Cypriniformes</taxon>
        <taxon>Cyprinidae</taxon>
        <taxon>Cyprininae</taxon>
        <taxon>Sinocyclocheilus</taxon>
    </lineage>
</organism>
<dbReference type="PROSITE" id="PS51194">
    <property type="entry name" value="HELICASE_CTER"/>
    <property type="match status" value="1"/>
</dbReference>
<dbReference type="SMART" id="SM00490">
    <property type="entry name" value="HELICc"/>
    <property type="match status" value="1"/>
</dbReference>
<dbReference type="SMART" id="SM00487">
    <property type="entry name" value="DEXDc"/>
    <property type="match status" value="1"/>
</dbReference>
<dbReference type="GO" id="GO:0016787">
    <property type="term" value="F:hydrolase activity"/>
    <property type="evidence" value="ECO:0007669"/>
    <property type="project" value="UniProtKB-KW"/>
</dbReference>
<dbReference type="InterPro" id="IPR052583">
    <property type="entry name" value="ATP-helicase/E3_Ub-Ligase"/>
</dbReference>
<keyword evidence="2" id="KW-0479">Metal-binding</keyword>
<feature type="domain" description="Helicase C-terminal" evidence="7">
    <location>
        <begin position="969"/>
        <end position="1127"/>
    </location>
</feature>
<dbReference type="Proteomes" id="UP000472262">
    <property type="component" value="Unassembled WGS sequence"/>
</dbReference>
<evidence type="ECO:0000256" key="4">
    <source>
        <dbReference type="ARBA" id="ARBA00022801"/>
    </source>
</evidence>
<accession>A0A672NIS4</accession>
<dbReference type="InterPro" id="IPR038718">
    <property type="entry name" value="SNF2-like_sf"/>
</dbReference>
<dbReference type="Pfam" id="PF21324">
    <property type="entry name" value="SHPRH_helical-2nd"/>
    <property type="match status" value="1"/>
</dbReference>
<dbReference type="InterPro" id="IPR048686">
    <property type="entry name" value="SHPRH_helical_1st"/>
</dbReference>
<dbReference type="InterPro" id="IPR036388">
    <property type="entry name" value="WH-like_DNA-bd_sf"/>
</dbReference>
<dbReference type="CDD" id="cd15547">
    <property type="entry name" value="PHD_SHPRH"/>
    <property type="match status" value="1"/>
</dbReference>
<dbReference type="SUPFAM" id="SSF46785">
    <property type="entry name" value="Winged helix' DNA-binding domain"/>
    <property type="match status" value="1"/>
</dbReference>
<dbReference type="InterPro" id="IPR005818">
    <property type="entry name" value="Histone_H1/H5_H15"/>
</dbReference>
<dbReference type="PROSITE" id="PS51504">
    <property type="entry name" value="H15"/>
    <property type="match status" value="1"/>
</dbReference>
<dbReference type="InterPro" id="IPR027417">
    <property type="entry name" value="P-loop_NTPase"/>
</dbReference>
<dbReference type="InterPro" id="IPR048695">
    <property type="entry name" value="SHPRH_helical_2nd"/>
</dbReference>
<feature type="domain" description="H15" evidence="8">
    <location>
        <begin position="1"/>
        <end position="72"/>
    </location>
</feature>
<dbReference type="SMART" id="SM00249">
    <property type="entry name" value="PHD"/>
    <property type="match status" value="1"/>
</dbReference>
<gene>
    <name evidence="9" type="primary">shprh</name>
</gene>
<reference evidence="9" key="2">
    <citation type="submission" date="2025-09" db="UniProtKB">
        <authorList>
            <consortium name="Ensembl"/>
        </authorList>
    </citation>
    <scope>IDENTIFICATION</scope>
</reference>
<dbReference type="CDD" id="cd00073">
    <property type="entry name" value="H15"/>
    <property type="match status" value="1"/>
</dbReference>
<evidence type="ECO:0000313" key="9">
    <source>
        <dbReference type="Ensembl" id="ENSSGRP00000050276.1"/>
    </source>
</evidence>
<evidence type="ECO:0000256" key="1">
    <source>
        <dbReference type="ARBA" id="ARBA00022553"/>
    </source>
</evidence>
<keyword evidence="1" id="KW-0597">Phosphoprotein</keyword>
<evidence type="ECO:0000256" key="6">
    <source>
        <dbReference type="SAM" id="MobiDB-lite"/>
    </source>
</evidence>
<dbReference type="PROSITE" id="PS01359">
    <property type="entry name" value="ZF_PHD_1"/>
    <property type="match status" value="1"/>
</dbReference>
<name>A0A672NIS4_SINGR</name>
<dbReference type="Gene3D" id="1.10.10.10">
    <property type="entry name" value="Winged helix-like DNA-binding domain superfamily/Winged helix DNA-binding domain"/>
    <property type="match status" value="1"/>
</dbReference>
<dbReference type="GO" id="GO:0006974">
    <property type="term" value="P:DNA damage response"/>
    <property type="evidence" value="ECO:0007669"/>
    <property type="project" value="TreeGrafter"/>
</dbReference>
<evidence type="ECO:0000256" key="5">
    <source>
        <dbReference type="ARBA" id="ARBA00022833"/>
    </source>
</evidence>
<dbReference type="InterPro" id="IPR036390">
    <property type="entry name" value="WH_DNA-bd_sf"/>
</dbReference>
<dbReference type="GO" id="GO:0005634">
    <property type="term" value="C:nucleus"/>
    <property type="evidence" value="ECO:0007669"/>
    <property type="project" value="TreeGrafter"/>
</dbReference>
<protein>
    <submittedName>
        <fullName evidence="9">SNF2 histone linker PHD RING helicase</fullName>
    </submittedName>
</protein>
<dbReference type="Pfam" id="PF00176">
    <property type="entry name" value="SNF2-rel_dom"/>
    <property type="match status" value="1"/>
</dbReference>
<dbReference type="SUPFAM" id="SSF52540">
    <property type="entry name" value="P-loop containing nucleoside triphosphate hydrolases"/>
    <property type="match status" value="2"/>
</dbReference>
<dbReference type="Pfam" id="PF00271">
    <property type="entry name" value="Helicase_C"/>
    <property type="match status" value="1"/>
</dbReference>
<dbReference type="FunFam" id="3.30.40.10:FF:000170">
    <property type="entry name" value="E3 ubiquitin-protein ligase SHPRH isoform X1"/>
    <property type="match status" value="1"/>
</dbReference>
<feature type="compositionally biased region" description="Basic and acidic residues" evidence="6">
    <location>
        <begin position="152"/>
        <end position="163"/>
    </location>
</feature>
<dbReference type="GO" id="GO:0006334">
    <property type="term" value="P:nucleosome assembly"/>
    <property type="evidence" value="ECO:0007669"/>
    <property type="project" value="InterPro"/>
</dbReference>
<keyword evidence="10" id="KW-1185">Reference proteome</keyword>
<dbReference type="Pfam" id="PF21325">
    <property type="entry name" value="SHPRH_helical-1st"/>
    <property type="match status" value="1"/>
</dbReference>
<dbReference type="Gene3D" id="3.40.50.10810">
    <property type="entry name" value="Tandem AAA-ATPase domain"/>
    <property type="match status" value="1"/>
</dbReference>
<keyword evidence="4" id="KW-0378">Hydrolase</keyword>
<dbReference type="InterPro" id="IPR049730">
    <property type="entry name" value="SNF2/RAD54-like_C"/>
</dbReference>
<dbReference type="GO" id="GO:0061630">
    <property type="term" value="F:ubiquitin protein ligase activity"/>
    <property type="evidence" value="ECO:0007669"/>
    <property type="project" value="TreeGrafter"/>
</dbReference>
<evidence type="ECO:0000313" key="10">
    <source>
        <dbReference type="Proteomes" id="UP000472262"/>
    </source>
</evidence>
<dbReference type="PANTHER" id="PTHR45865:SF1">
    <property type="entry name" value="E3 UBIQUITIN-PROTEIN LIGASE SHPRH"/>
    <property type="match status" value="1"/>
</dbReference>
<evidence type="ECO:0000259" key="7">
    <source>
        <dbReference type="PROSITE" id="PS51194"/>
    </source>
</evidence>
<proteinExistence type="predicted"/>
<dbReference type="InterPro" id="IPR013083">
    <property type="entry name" value="Znf_RING/FYVE/PHD"/>
</dbReference>
<dbReference type="CDD" id="cd18793">
    <property type="entry name" value="SF2_C_SNF"/>
    <property type="match status" value="1"/>
</dbReference>
<evidence type="ECO:0000256" key="3">
    <source>
        <dbReference type="ARBA" id="ARBA00022771"/>
    </source>
</evidence>
<dbReference type="GO" id="GO:0008270">
    <property type="term" value="F:zinc ion binding"/>
    <property type="evidence" value="ECO:0007669"/>
    <property type="project" value="UniProtKB-KW"/>
</dbReference>
<dbReference type="GO" id="GO:0003677">
    <property type="term" value="F:DNA binding"/>
    <property type="evidence" value="ECO:0007669"/>
    <property type="project" value="InterPro"/>
</dbReference>